<dbReference type="Proteomes" id="UP001153714">
    <property type="component" value="Chromosome 4"/>
</dbReference>
<dbReference type="OrthoDB" id="49605at2759"/>
<organism evidence="2 3">
    <name type="scientific">Diatraea saccharalis</name>
    <name type="common">sugarcane borer</name>
    <dbReference type="NCBI Taxonomy" id="40085"/>
    <lineage>
        <taxon>Eukaryota</taxon>
        <taxon>Metazoa</taxon>
        <taxon>Ecdysozoa</taxon>
        <taxon>Arthropoda</taxon>
        <taxon>Hexapoda</taxon>
        <taxon>Insecta</taxon>
        <taxon>Pterygota</taxon>
        <taxon>Neoptera</taxon>
        <taxon>Endopterygota</taxon>
        <taxon>Lepidoptera</taxon>
        <taxon>Glossata</taxon>
        <taxon>Ditrysia</taxon>
        <taxon>Pyraloidea</taxon>
        <taxon>Crambidae</taxon>
        <taxon>Crambinae</taxon>
        <taxon>Diatraea</taxon>
    </lineage>
</organism>
<dbReference type="AlphaFoldDB" id="A0A9N9R9L2"/>
<sequence>MSLFDTAVFNSTLYEALYLQISDTLTLALEFIESCVTALPIENLPNTVVNLSELSFYEEIASVLYFNEFQFLLLKTFFLILLFTLLLIFISWRVYGKRISERFMKPATSATIEQLKESVSKLKLPKEHTPRI</sequence>
<keyword evidence="3" id="KW-1185">Reference proteome</keyword>
<keyword evidence="1" id="KW-0472">Membrane</keyword>
<evidence type="ECO:0000256" key="1">
    <source>
        <dbReference type="SAM" id="Phobius"/>
    </source>
</evidence>
<gene>
    <name evidence="2" type="ORF">DIATSA_LOCUS9885</name>
</gene>
<reference evidence="2" key="1">
    <citation type="submission" date="2021-12" db="EMBL/GenBank/DDBJ databases">
        <authorList>
            <person name="King R."/>
        </authorList>
    </citation>
    <scope>NUCLEOTIDE SEQUENCE</scope>
</reference>
<accession>A0A9N9R9L2</accession>
<proteinExistence type="predicted"/>
<feature type="transmembrane region" description="Helical" evidence="1">
    <location>
        <begin position="72"/>
        <end position="95"/>
    </location>
</feature>
<evidence type="ECO:0000313" key="3">
    <source>
        <dbReference type="Proteomes" id="UP001153714"/>
    </source>
</evidence>
<keyword evidence="1" id="KW-0812">Transmembrane</keyword>
<protein>
    <submittedName>
        <fullName evidence="2">Uncharacterized protein</fullName>
    </submittedName>
</protein>
<evidence type="ECO:0000313" key="2">
    <source>
        <dbReference type="EMBL" id="CAG9792344.1"/>
    </source>
</evidence>
<dbReference type="EMBL" id="OU893335">
    <property type="protein sequence ID" value="CAG9792344.1"/>
    <property type="molecule type" value="Genomic_DNA"/>
</dbReference>
<keyword evidence="1" id="KW-1133">Transmembrane helix</keyword>
<name>A0A9N9R9L2_9NEOP</name>
<reference evidence="2" key="2">
    <citation type="submission" date="2022-10" db="EMBL/GenBank/DDBJ databases">
        <authorList>
            <consortium name="ENA_rothamsted_submissions"/>
            <consortium name="culmorum"/>
            <person name="King R."/>
        </authorList>
    </citation>
    <scope>NUCLEOTIDE SEQUENCE</scope>
</reference>